<dbReference type="EMBL" id="UINC01013530">
    <property type="protein sequence ID" value="SVA58394.1"/>
    <property type="molecule type" value="Genomic_DNA"/>
</dbReference>
<gene>
    <name evidence="1" type="ORF">METZ01_LOCUS111248</name>
</gene>
<organism evidence="1">
    <name type="scientific">marine metagenome</name>
    <dbReference type="NCBI Taxonomy" id="408172"/>
    <lineage>
        <taxon>unclassified sequences</taxon>
        <taxon>metagenomes</taxon>
        <taxon>ecological metagenomes</taxon>
    </lineage>
</organism>
<protein>
    <submittedName>
        <fullName evidence="1">Uncharacterized protein</fullName>
    </submittedName>
</protein>
<evidence type="ECO:0000313" key="1">
    <source>
        <dbReference type="EMBL" id="SVA58394.1"/>
    </source>
</evidence>
<dbReference type="AlphaFoldDB" id="A0A381X0Y9"/>
<reference evidence="1" key="1">
    <citation type="submission" date="2018-05" db="EMBL/GenBank/DDBJ databases">
        <authorList>
            <person name="Lanie J.A."/>
            <person name="Ng W.-L."/>
            <person name="Kazmierczak K.M."/>
            <person name="Andrzejewski T.M."/>
            <person name="Davidsen T.M."/>
            <person name="Wayne K.J."/>
            <person name="Tettelin H."/>
            <person name="Glass J.I."/>
            <person name="Rusch D."/>
            <person name="Podicherti R."/>
            <person name="Tsui H.-C.T."/>
            <person name="Winkler M.E."/>
        </authorList>
    </citation>
    <scope>NUCLEOTIDE SEQUENCE</scope>
</reference>
<name>A0A381X0Y9_9ZZZZ</name>
<proteinExistence type="predicted"/>
<sequence length="72" mass="7690">MSDYVCEHCGMGVTGLKCVKCGSDLVHDHITKDDGTMVAVARCPDGHGKIKSPMCCGHDMNCEMSNQENGNS</sequence>
<accession>A0A381X0Y9</accession>